<dbReference type="STRING" id="2064.TR51_25570"/>
<evidence type="ECO:0000313" key="2">
    <source>
        <dbReference type="Proteomes" id="UP000032066"/>
    </source>
</evidence>
<organism evidence="1 2">
    <name type="scientific">Kitasatospora griseola</name>
    <name type="common">Streptomyces griseolosporeus</name>
    <dbReference type="NCBI Taxonomy" id="2064"/>
    <lineage>
        <taxon>Bacteria</taxon>
        <taxon>Bacillati</taxon>
        <taxon>Actinomycetota</taxon>
        <taxon>Actinomycetes</taxon>
        <taxon>Kitasatosporales</taxon>
        <taxon>Streptomycetaceae</taxon>
        <taxon>Kitasatospora</taxon>
    </lineage>
</organism>
<sequence>MADQELTLIPVRNFEWTDDLSYMRTLTCKNHPTARYLTKNPFSRGLNLTKWPEDDDTPRTPIGECTCPFGDLVVIVEESQAPEDSK</sequence>
<dbReference type="PATRIC" id="fig|2064.6.peg.5435"/>
<dbReference type="AlphaFoldDB" id="A0A0D0NTB7"/>
<reference evidence="1 2" key="1">
    <citation type="submission" date="2015-02" db="EMBL/GenBank/DDBJ databases">
        <title>Draft genome sequence of Kitasatospora griseola MF730-N6, a bafilomycin, terpentecin and satosporin producer.</title>
        <authorList>
            <person name="Arens J.C."/>
            <person name="Haltli B."/>
            <person name="Kerr R.G."/>
        </authorList>
    </citation>
    <scope>NUCLEOTIDE SEQUENCE [LARGE SCALE GENOMIC DNA]</scope>
    <source>
        <strain evidence="1 2">MF730-N6</strain>
    </source>
</reference>
<proteinExistence type="predicted"/>
<dbReference type="RefSeq" id="WP_043914384.1">
    <property type="nucleotide sequence ID" value="NZ_JXZB01000004.1"/>
</dbReference>
<dbReference type="Proteomes" id="UP000032066">
    <property type="component" value="Unassembled WGS sequence"/>
</dbReference>
<name>A0A0D0NTB7_KITGR</name>
<comment type="caution">
    <text evidence="1">The sequence shown here is derived from an EMBL/GenBank/DDBJ whole genome shotgun (WGS) entry which is preliminary data.</text>
</comment>
<evidence type="ECO:0000313" key="1">
    <source>
        <dbReference type="EMBL" id="KIQ62411.1"/>
    </source>
</evidence>
<gene>
    <name evidence="1" type="ORF">TR51_25570</name>
</gene>
<dbReference type="EMBL" id="JXZB01000004">
    <property type="protein sequence ID" value="KIQ62411.1"/>
    <property type="molecule type" value="Genomic_DNA"/>
</dbReference>
<accession>A0A0D0NTB7</accession>
<keyword evidence="2" id="KW-1185">Reference proteome</keyword>
<protein>
    <submittedName>
        <fullName evidence="1">Uncharacterized protein</fullName>
    </submittedName>
</protein>